<accession>A0A0D2MJY4</accession>
<sequence>MDTARLPSGFVGHRSPSDSLSRRSSAVPLPEQRSSSVVLRQGVAGAVAADEPLTFNNQ</sequence>
<name>A0A0D2MJY4_9CHLO</name>
<keyword evidence="3" id="KW-1185">Reference proteome</keyword>
<protein>
    <submittedName>
        <fullName evidence="2">Uncharacterized protein</fullName>
    </submittedName>
</protein>
<evidence type="ECO:0000313" key="2">
    <source>
        <dbReference type="EMBL" id="KIY95245.1"/>
    </source>
</evidence>
<dbReference type="KEGG" id="mng:MNEG_12718"/>
<dbReference type="EMBL" id="KK103613">
    <property type="protein sequence ID" value="KIY95245.1"/>
    <property type="molecule type" value="Genomic_DNA"/>
</dbReference>
<feature type="non-terminal residue" evidence="2">
    <location>
        <position position="58"/>
    </location>
</feature>
<feature type="region of interest" description="Disordered" evidence="1">
    <location>
        <begin position="1"/>
        <end position="35"/>
    </location>
</feature>
<evidence type="ECO:0000313" key="3">
    <source>
        <dbReference type="Proteomes" id="UP000054498"/>
    </source>
</evidence>
<dbReference type="AlphaFoldDB" id="A0A0D2MJY4"/>
<reference evidence="2 3" key="1">
    <citation type="journal article" date="2013" name="BMC Genomics">
        <title>Reconstruction of the lipid metabolism for the microalga Monoraphidium neglectum from its genome sequence reveals characteristics suitable for biofuel production.</title>
        <authorList>
            <person name="Bogen C."/>
            <person name="Al-Dilaimi A."/>
            <person name="Albersmeier A."/>
            <person name="Wichmann J."/>
            <person name="Grundmann M."/>
            <person name="Rupp O."/>
            <person name="Lauersen K.J."/>
            <person name="Blifernez-Klassen O."/>
            <person name="Kalinowski J."/>
            <person name="Goesmann A."/>
            <person name="Mussgnug J.H."/>
            <person name="Kruse O."/>
        </authorList>
    </citation>
    <scope>NUCLEOTIDE SEQUENCE [LARGE SCALE GENOMIC DNA]</scope>
    <source>
        <strain evidence="2 3">SAG 48.87</strain>
    </source>
</reference>
<gene>
    <name evidence="2" type="ORF">MNEG_12718</name>
</gene>
<organism evidence="2 3">
    <name type="scientific">Monoraphidium neglectum</name>
    <dbReference type="NCBI Taxonomy" id="145388"/>
    <lineage>
        <taxon>Eukaryota</taxon>
        <taxon>Viridiplantae</taxon>
        <taxon>Chlorophyta</taxon>
        <taxon>core chlorophytes</taxon>
        <taxon>Chlorophyceae</taxon>
        <taxon>CS clade</taxon>
        <taxon>Sphaeropleales</taxon>
        <taxon>Selenastraceae</taxon>
        <taxon>Monoraphidium</taxon>
    </lineage>
</organism>
<dbReference type="GeneID" id="25730108"/>
<proteinExistence type="predicted"/>
<evidence type="ECO:0000256" key="1">
    <source>
        <dbReference type="SAM" id="MobiDB-lite"/>
    </source>
</evidence>
<dbReference type="RefSeq" id="XP_013894265.1">
    <property type="nucleotide sequence ID" value="XM_014038811.1"/>
</dbReference>
<dbReference type="Proteomes" id="UP000054498">
    <property type="component" value="Unassembled WGS sequence"/>
</dbReference>